<dbReference type="PANTHER" id="PTHR45625">
    <property type="entry name" value="PEPTIDYL-PROLYL CIS-TRANS ISOMERASE-RELATED"/>
    <property type="match status" value="1"/>
</dbReference>
<name>A0A934RAI6_9BACT</name>
<accession>A0A934RAI6</accession>
<dbReference type="InterPro" id="IPR044666">
    <property type="entry name" value="Cyclophilin_A-like"/>
</dbReference>
<evidence type="ECO:0000256" key="3">
    <source>
        <dbReference type="RuleBase" id="RU363019"/>
    </source>
</evidence>
<dbReference type="Gene3D" id="2.40.100.10">
    <property type="entry name" value="Cyclophilin-like"/>
    <property type="match status" value="1"/>
</dbReference>
<comment type="caution">
    <text evidence="5">The sequence shown here is derived from an EMBL/GenBank/DDBJ whole genome shotgun (WGS) entry which is preliminary data.</text>
</comment>
<keyword evidence="6" id="KW-1185">Reference proteome</keyword>
<feature type="domain" description="PPIase cyclophilin-type" evidence="4">
    <location>
        <begin position="44"/>
        <end position="162"/>
    </location>
</feature>
<dbReference type="PRINTS" id="PR00153">
    <property type="entry name" value="CSAPPISMRASE"/>
</dbReference>
<keyword evidence="3" id="KW-0732">Signal</keyword>
<evidence type="ECO:0000313" key="5">
    <source>
        <dbReference type="EMBL" id="MBK1826062.1"/>
    </source>
</evidence>
<feature type="chain" id="PRO_5038159343" description="Peptidyl-prolyl cis-trans isomerase" evidence="3">
    <location>
        <begin position="19"/>
        <end position="213"/>
    </location>
</feature>
<comment type="function">
    <text evidence="3">PPIases accelerate the folding of proteins. It catalyzes the cis-trans isomerization of proline imidic peptide bonds in oligopeptides.</text>
</comment>
<dbReference type="InterPro" id="IPR002130">
    <property type="entry name" value="Cyclophilin-type_PPIase_dom"/>
</dbReference>
<evidence type="ECO:0000256" key="2">
    <source>
        <dbReference type="ARBA" id="ARBA00023235"/>
    </source>
</evidence>
<dbReference type="Pfam" id="PF00160">
    <property type="entry name" value="Pro_isomerase"/>
    <property type="match status" value="1"/>
</dbReference>
<protein>
    <recommendedName>
        <fullName evidence="3">Peptidyl-prolyl cis-trans isomerase</fullName>
        <shortName evidence="3">PPIase</shortName>
        <ecNumber evidence="3">5.2.1.8</ecNumber>
    </recommendedName>
</protein>
<gene>
    <name evidence="5" type="ORF">JIN81_03465</name>
</gene>
<evidence type="ECO:0000256" key="1">
    <source>
        <dbReference type="ARBA" id="ARBA00023110"/>
    </source>
</evidence>
<dbReference type="RefSeq" id="WP_200276386.1">
    <property type="nucleotide sequence ID" value="NZ_JAENII010000002.1"/>
</dbReference>
<proteinExistence type="inferred from homology"/>
<dbReference type="PROSITE" id="PS50072">
    <property type="entry name" value="CSA_PPIASE_2"/>
    <property type="match status" value="1"/>
</dbReference>
<reference evidence="5" key="1">
    <citation type="submission" date="2021-01" db="EMBL/GenBank/DDBJ databases">
        <title>Modified the classification status of verrucomicrobia.</title>
        <authorList>
            <person name="Feng X."/>
        </authorList>
    </citation>
    <scope>NUCLEOTIDE SEQUENCE</scope>
    <source>
        <strain evidence="5">KCTC 22201</strain>
    </source>
</reference>
<dbReference type="EC" id="5.2.1.8" evidence="3"/>
<dbReference type="PANTHER" id="PTHR45625:SF4">
    <property type="entry name" value="PEPTIDYLPROLYL ISOMERASE DOMAIN AND WD REPEAT-CONTAINING PROTEIN 1"/>
    <property type="match status" value="1"/>
</dbReference>
<organism evidence="5 6">
    <name type="scientific">Haloferula rosea</name>
    <dbReference type="NCBI Taxonomy" id="490093"/>
    <lineage>
        <taxon>Bacteria</taxon>
        <taxon>Pseudomonadati</taxon>
        <taxon>Verrucomicrobiota</taxon>
        <taxon>Verrucomicrobiia</taxon>
        <taxon>Verrucomicrobiales</taxon>
        <taxon>Verrucomicrobiaceae</taxon>
        <taxon>Haloferula</taxon>
    </lineage>
</organism>
<dbReference type="GO" id="GO:0003755">
    <property type="term" value="F:peptidyl-prolyl cis-trans isomerase activity"/>
    <property type="evidence" value="ECO:0007669"/>
    <property type="project" value="UniProtKB-UniRule"/>
</dbReference>
<comment type="similarity">
    <text evidence="3">Belongs to the cyclophilin-type PPIase family.</text>
</comment>
<dbReference type="InterPro" id="IPR029000">
    <property type="entry name" value="Cyclophilin-like_dom_sf"/>
</dbReference>
<dbReference type="Proteomes" id="UP000658278">
    <property type="component" value="Unassembled WGS sequence"/>
</dbReference>
<dbReference type="EMBL" id="JAENII010000002">
    <property type="protein sequence ID" value="MBK1826062.1"/>
    <property type="molecule type" value="Genomic_DNA"/>
</dbReference>
<dbReference type="CDD" id="cd00317">
    <property type="entry name" value="cyclophilin"/>
    <property type="match status" value="1"/>
</dbReference>
<dbReference type="AlphaFoldDB" id="A0A934RAI6"/>
<keyword evidence="2 3" id="KW-0413">Isomerase</keyword>
<feature type="signal peptide" evidence="3">
    <location>
        <begin position="1"/>
        <end position="18"/>
    </location>
</feature>
<dbReference type="SUPFAM" id="SSF50891">
    <property type="entry name" value="Cyclophilin-like"/>
    <property type="match status" value="1"/>
</dbReference>
<comment type="catalytic activity">
    <reaction evidence="3">
        <text>[protein]-peptidylproline (omega=180) = [protein]-peptidylproline (omega=0)</text>
        <dbReference type="Rhea" id="RHEA:16237"/>
        <dbReference type="Rhea" id="RHEA-COMP:10747"/>
        <dbReference type="Rhea" id="RHEA-COMP:10748"/>
        <dbReference type="ChEBI" id="CHEBI:83833"/>
        <dbReference type="ChEBI" id="CHEBI:83834"/>
        <dbReference type="EC" id="5.2.1.8"/>
    </reaction>
</comment>
<sequence length="213" mass="23302">MKRRIAIALALFAPLLFAEEAKKEDEKKPAEVKDIKIKMVTTKGTIEATMFASKAPMTTASFLNLAKRGYYDGIAFHRVIDKFMIQGGDPTESGRGGPGYKFADEIHPELKHTKPGLFSMANAGPGTNGSQFFITMVPTPFLDGRHAVFGEVTKGQDVVNKIIGKNNTGEPGCKHDGKGDKITKIEILDSTDALFAAQKDNLDKWNKILDSKK</sequence>
<evidence type="ECO:0000313" key="6">
    <source>
        <dbReference type="Proteomes" id="UP000658278"/>
    </source>
</evidence>
<keyword evidence="1 3" id="KW-0697">Rotamase</keyword>
<evidence type="ECO:0000259" key="4">
    <source>
        <dbReference type="PROSITE" id="PS50072"/>
    </source>
</evidence>